<evidence type="ECO:0000313" key="4">
    <source>
        <dbReference type="EMBL" id="KNC47602.1"/>
    </source>
</evidence>
<dbReference type="AlphaFoldDB" id="A0A0L0D5G1"/>
<accession>A0A0L0D5G1</accession>
<dbReference type="PROSITE" id="PS50056">
    <property type="entry name" value="TYR_PHOSPHATASE_2"/>
    <property type="match status" value="1"/>
</dbReference>
<dbReference type="Pfam" id="PF00782">
    <property type="entry name" value="DSPc"/>
    <property type="match status" value="1"/>
</dbReference>
<dbReference type="Proteomes" id="UP000054408">
    <property type="component" value="Unassembled WGS sequence"/>
</dbReference>
<evidence type="ECO:0000256" key="1">
    <source>
        <dbReference type="SAM" id="Phobius"/>
    </source>
</evidence>
<feature type="transmembrane region" description="Helical" evidence="1">
    <location>
        <begin position="212"/>
        <end position="232"/>
    </location>
</feature>
<dbReference type="PANTHER" id="PTHR46381">
    <property type="entry name" value="MKPA PROTEIN"/>
    <property type="match status" value="1"/>
</dbReference>
<dbReference type="InterPro" id="IPR000387">
    <property type="entry name" value="Tyr_Pase_dom"/>
</dbReference>
<keyword evidence="1" id="KW-0472">Membrane</keyword>
<dbReference type="RefSeq" id="XP_013759566.1">
    <property type="nucleotide sequence ID" value="XM_013904112.1"/>
</dbReference>
<protein>
    <recommendedName>
        <fullName evidence="6">Dual specificity phosphatase</fullName>
    </recommendedName>
</protein>
<dbReference type="InterPro" id="IPR000340">
    <property type="entry name" value="Dual-sp_phosphatase_cat-dom"/>
</dbReference>
<keyword evidence="1" id="KW-1133">Transmembrane helix</keyword>
<organism evidence="4 5">
    <name type="scientific">Thecamonas trahens ATCC 50062</name>
    <dbReference type="NCBI Taxonomy" id="461836"/>
    <lineage>
        <taxon>Eukaryota</taxon>
        <taxon>Apusozoa</taxon>
        <taxon>Apusomonadida</taxon>
        <taxon>Apusomonadidae</taxon>
        <taxon>Thecamonas</taxon>
    </lineage>
</organism>
<feature type="transmembrane region" description="Helical" evidence="1">
    <location>
        <begin position="147"/>
        <end position="167"/>
    </location>
</feature>
<dbReference type="SUPFAM" id="SSF52799">
    <property type="entry name" value="(Phosphotyrosine protein) phosphatases II"/>
    <property type="match status" value="1"/>
</dbReference>
<feature type="transmembrane region" description="Helical" evidence="1">
    <location>
        <begin position="301"/>
        <end position="328"/>
    </location>
</feature>
<gene>
    <name evidence="4" type="ORF">AMSG_11722</name>
</gene>
<evidence type="ECO:0008006" key="6">
    <source>
        <dbReference type="Google" id="ProtNLM"/>
    </source>
</evidence>
<evidence type="ECO:0000259" key="3">
    <source>
        <dbReference type="PROSITE" id="PS50056"/>
    </source>
</evidence>
<dbReference type="CDD" id="cd14498">
    <property type="entry name" value="DSP"/>
    <property type="match status" value="1"/>
</dbReference>
<feature type="domain" description="Tyrosine specific protein phosphatases" evidence="3">
    <location>
        <begin position="508"/>
        <end position="563"/>
    </location>
</feature>
<dbReference type="EMBL" id="GL349447">
    <property type="protein sequence ID" value="KNC47602.1"/>
    <property type="molecule type" value="Genomic_DNA"/>
</dbReference>
<feature type="domain" description="Tyrosine-protein phosphatase" evidence="2">
    <location>
        <begin position="438"/>
        <end position="584"/>
    </location>
</feature>
<name>A0A0L0D5G1_THETB</name>
<dbReference type="eggNOG" id="KOG1716">
    <property type="taxonomic scope" value="Eukaryota"/>
</dbReference>
<dbReference type="InterPro" id="IPR020422">
    <property type="entry name" value="TYR_PHOSPHATASE_DUAL_dom"/>
</dbReference>
<feature type="transmembrane region" description="Helical" evidence="1">
    <location>
        <begin position="105"/>
        <end position="127"/>
    </location>
</feature>
<feature type="transmembrane region" description="Helical" evidence="1">
    <location>
        <begin position="239"/>
        <end position="259"/>
    </location>
</feature>
<dbReference type="SMART" id="SM00195">
    <property type="entry name" value="DSPc"/>
    <property type="match status" value="1"/>
</dbReference>
<keyword evidence="1" id="KW-0812">Transmembrane</keyword>
<evidence type="ECO:0000313" key="5">
    <source>
        <dbReference type="Proteomes" id="UP000054408"/>
    </source>
</evidence>
<dbReference type="InterPro" id="IPR029021">
    <property type="entry name" value="Prot-tyrosine_phosphatase-like"/>
</dbReference>
<feature type="transmembrane region" description="Helical" evidence="1">
    <location>
        <begin position="179"/>
        <end position="200"/>
    </location>
</feature>
<keyword evidence="5" id="KW-1185">Reference proteome</keyword>
<dbReference type="PANTHER" id="PTHR46381:SF2">
    <property type="entry name" value="MAP KINASE PHOSPHATASE"/>
    <property type="match status" value="1"/>
</dbReference>
<dbReference type="STRING" id="461836.A0A0L0D5G1"/>
<proteinExistence type="predicted"/>
<dbReference type="Gene3D" id="3.90.190.10">
    <property type="entry name" value="Protein tyrosine phosphatase superfamily"/>
    <property type="match status" value="1"/>
</dbReference>
<sequence length="761" mass="79521">MEDGPEEGYGAAHSGQQTLGRQGAGAAAAAAAALVAAAQGAAGVGMLPLSRAVYAGWHVKSFTSALGWSLSWFPLFYTDTSPSTGSPRGVAWYALDTGMAPNGNFLLSALANAALLTCLVAIIMAGVFALTPLPLRLPALRSAALRWLALLAAGLLAAASFVLGLVARGSGLALASVPGVFAMLVVLFAAVALALLAYLGDAPDLPLRSETRGFGAGVLGVHMLSLALACGLQGANHALPLTITLLVLAWLVTLALVVVRPYTLPAYNILACVSWGARATALTFVVFLARSESELPSRLASLILVWCAIGIHIAALACLLAATLFVAASAVRAATAPHEAVAKSPSTASSRGAILPMLSVLPVARLGMDDQATPSESPGGMGTPQAMAPLEPARQAEEAGGDGDLPRLDLTNIRHSLGDAGVSITARKSEELVEFALQVAPVAPGLFVGSAEASSNRELLEAAGVTNVINVAPMVCANVFEDADDAPFEYWALPLFDDPSQDITSVIYDVIEYVDEIAAEGGACFLHCSQGVSRSIALATAYLMHTLDMDYEPAAAKIKAIRPVADPNAGFVFQLLEWRARVTWQPTAEAPTPTQPALFRLAPQDRGHDPGYIVAKFVYLDDYWAAARSPHGPELPIVLDPRAVYIAFWDTRYTGRAALGRDGRMVLVWHGDKAEPDLASQVGDILLILQRFEHAPSDYRIVTPSATASFATLLRHGGTKANTSISVLVGHDLAVDDDYLPLSSASSSGASVYTYEESSDA</sequence>
<dbReference type="OrthoDB" id="165342at2759"/>
<reference evidence="4 5" key="1">
    <citation type="submission" date="2010-05" db="EMBL/GenBank/DDBJ databases">
        <title>The Genome Sequence of Thecamonas trahens ATCC 50062.</title>
        <authorList>
            <consortium name="The Broad Institute Genome Sequencing Platform"/>
            <person name="Russ C."/>
            <person name="Cuomo C."/>
            <person name="Shea T."/>
            <person name="Young S.K."/>
            <person name="Zeng Q."/>
            <person name="Koehrsen M."/>
            <person name="Haas B."/>
            <person name="Borodovsky M."/>
            <person name="Guigo R."/>
            <person name="Alvarado L."/>
            <person name="Berlin A."/>
            <person name="Bochicchio J."/>
            <person name="Borenstein D."/>
            <person name="Chapman S."/>
            <person name="Chen Z."/>
            <person name="Freedman E."/>
            <person name="Gellesch M."/>
            <person name="Goldberg J."/>
            <person name="Griggs A."/>
            <person name="Gujja S."/>
            <person name="Heilman E."/>
            <person name="Heiman D."/>
            <person name="Hepburn T."/>
            <person name="Howarth C."/>
            <person name="Jen D."/>
            <person name="Larson L."/>
            <person name="Mehta T."/>
            <person name="Park D."/>
            <person name="Pearson M."/>
            <person name="Roberts A."/>
            <person name="Saif S."/>
            <person name="Shenoy N."/>
            <person name="Sisk P."/>
            <person name="Stolte C."/>
            <person name="Sykes S."/>
            <person name="Thomson T."/>
            <person name="Walk T."/>
            <person name="White J."/>
            <person name="Yandava C."/>
            <person name="Burger G."/>
            <person name="Gray M.W."/>
            <person name="Holland P.W.H."/>
            <person name="King N."/>
            <person name="Lang F.B.F."/>
            <person name="Roger A.J."/>
            <person name="Ruiz-Trillo I."/>
            <person name="Lander E."/>
            <person name="Nusbaum C."/>
        </authorList>
    </citation>
    <scope>NUCLEOTIDE SEQUENCE [LARGE SCALE GENOMIC DNA]</scope>
    <source>
        <strain evidence="4 5">ATCC 50062</strain>
    </source>
</reference>
<feature type="transmembrane region" description="Helical" evidence="1">
    <location>
        <begin position="265"/>
        <end position="289"/>
    </location>
</feature>
<evidence type="ECO:0000259" key="2">
    <source>
        <dbReference type="PROSITE" id="PS50054"/>
    </source>
</evidence>
<dbReference type="PROSITE" id="PS50054">
    <property type="entry name" value="TYR_PHOSPHATASE_DUAL"/>
    <property type="match status" value="1"/>
</dbReference>
<dbReference type="GeneID" id="25569637"/>